<evidence type="ECO:0000313" key="2">
    <source>
        <dbReference type="Proteomes" id="UP000254848"/>
    </source>
</evidence>
<organism evidence="1 2">
    <name type="scientific">Enterobacillus tribolii</name>
    <dbReference type="NCBI Taxonomy" id="1487935"/>
    <lineage>
        <taxon>Bacteria</taxon>
        <taxon>Pseudomonadati</taxon>
        <taxon>Pseudomonadota</taxon>
        <taxon>Gammaproteobacteria</taxon>
        <taxon>Enterobacterales</taxon>
        <taxon>Hafniaceae</taxon>
        <taxon>Enterobacillus</taxon>
    </lineage>
</organism>
<gene>
    <name evidence="1" type="ORF">C8D90_106266</name>
</gene>
<accession>A0A370QP23</accession>
<dbReference type="OrthoDB" id="8686772at2"/>
<proteinExistence type="predicted"/>
<evidence type="ECO:0008006" key="3">
    <source>
        <dbReference type="Google" id="ProtNLM"/>
    </source>
</evidence>
<protein>
    <recommendedName>
        <fullName evidence="3">Type IV secretion protein Rhs</fullName>
    </recommendedName>
</protein>
<dbReference type="Proteomes" id="UP000254848">
    <property type="component" value="Unassembled WGS sequence"/>
</dbReference>
<reference evidence="1 2" key="1">
    <citation type="submission" date="2018-07" db="EMBL/GenBank/DDBJ databases">
        <title>Genomic Encyclopedia of Type Strains, Phase IV (KMG-IV): sequencing the most valuable type-strain genomes for metagenomic binning, comparative biology and taxonomic classification.</title>
        <authorList>
            <person name="Goeker M."/>
        </authorList>
    </citation>
    <scope>NUCLEOTIDE SEQUENCE [LARGE SCALE GENOMIC DNA]</scope>
    <source>
        <strain evidence="1 2">DSM 103736</strain>
    </source>
</reference>
<dbReference type="RefSeq" id="WP_115459166.1">
    <property type="nucleotide sequence ID" value="NZ_QRAP01000006.1"/>
</dbReference>
<dbReference type="EMBL" id="QRAP01000006">
    <property type="protein sequence ID" value="RDK90058.1"/>
    <property type="molecule type" value="Genomic_DNA"/>
</dbReference>
<evidence type="ECO:0000313" key="1">
    <source>
        <dbReference type="EMBL" id="RDK90058.1"/>
    </source>
</evidence>
<keyword evidence="2" id="KW-1185">Reference proteome</keyword>
<dbReference type="AlphaFoldDB" id="A0A370QP23"/>
<sequence length="179" mass="21588">MEQEVKEGFKRPLTIGEIAMARSVYGNSIDYRRVVVHCDSYFPFGLQDPFYAMAPNGELWYRKDGYQSDFSRADVSDQHRFIHEMGHVWQHQKGMWVRTRGLFSKFVDYKYRLDEKTLLKDYRMEQQASIIADYWYLSKYGYPAWLRAINKGVRFQGVTDKDIIRKYEYTLSQFIRQRR</sequence>
<name>A0A370QP23_9GAMM</name>
<comment type="caution">
    <text evidence="1">The sequence shown here is derived from an EMBL/GenBank/DDBJ whole genome shotgun (WGS) entry which is preliminary data.</text>
</comment>